<dbReference type="EMBL" id="CAIIXF020000003">
    <property type="protein sequence ID" value="CAH1779923.1"/>
    <property type="molecule type" value="Genomic_DNA"/>
</dbReference>
<evidence type="ECO:0000313" key="1">
    <source>
        <dbReference type="EMBL" id="CAH1779923.1"/>
    </source>
</evidence>
<feature type="non-terminal residue" evidence="1">
    <location>
        <position position="1"/>
    </location>
</feature>
<protein>
    <submittedName>
        <fullName evidence="1">Uncharacterized protein</fullName>
    </submittedName>
</protein>
<organism evidence="1 2">
    <name type="scientific">Owenia fusiformis</name>
    <name type="common">Polychaete worm</name>
    <dbReference type="NCBI Taxonomy" id="6347"/>
    <lineage>
        <taxon>Eukaryota</taxon>
        <taxon>Metazoa</taxon>
        <taxon>Spiralia</taxon>
        <taxon>Lophotrochozoa</taxon>
        <taxon>Annelida</taxon>
        <taxon>Polychaeta</taxon>
        <taxon>Sedentaria</taxon>
        <taxon>Canalipalpata</taxon>
        <taxon>Sabellida</taxon>
        <taxon>Oweniida</taxon>
        <taxon>Oweniidae</taxon>
        <taxon>Owenia</taxon>
    </lineage>
</organism>
<dbReference type="AlphaFoldDB" id="A0A8J1US43"/>
<accession>A0A8J1US43</accession>
<gene>
    <name evidence="1" type="ORF">OFUS_LOCUS6681</name>
</gene>
<keyword evidence="2" id="KW-1185">Reference proteome</keyword>
<proteinExistence type="predicted"/>
<comment type="caution">
    <text evidence="1">The sequence shown here is derived from an EMBL/GenBank/DDBJ whole genome shotgun (WGS) entry which is preliminary data.</text>
</comment>
<evidence type="ECO:0000313" key="2">
    <source>
        <dbReference type="Proteomes" id="UP000749559"/>
    </source>
</evidence>
<reference evidence="1" key="1">
    <citation type="submission" date="2022-03" db="EMBL/GenBank/DDBJ databases">
        <authorList>
            <person name="Martin C."/>
        </authorList>
    </citation>
    <scope>NUCLEOTIDE SEQUENCE</scope>
</reference>
<sequence length="100" mass="11562">CPTCIHAMPHLLPQSIHMVSPHGLVWLCDSSIRQVYYKTTLNTSAEEEILYLSQPANNRLKGSRRDREKFKVSFEKVTILEQFVLASFHAMPFSKNSHQF</sequence>
<name>A0A8J1US43_OWEFU</name>
<dbReference type="Proteomes" id="UP000749559">
    <property type="component" value="Unassembled WGS sequence"/>
</dbReference>